<evidence type="ECO:0000256" key="1">
    <source>
        <dbReference type="ARBA" id="ARBA00003767"/>
    </source>
</evidence>
<feature type="domain" description="C2H2-type" evidence="13">
    <location>
        <begin position="422"/>
        <end position="449"/>
    </location>
</feature>
<evidence type="ECO:0000256" key="12">
    <source>
        <dbReference type="SAM" id="MobiDB-lite"/>
    </source>
</evidence>
<feature type="compositionally biased region" description="Acidic residues" evidence="12">
    <location>
        <begin position="231"/>
        <end position="255"/>
    </location>
</feature>
<evidence type="ECO:0000313" key="14">
    <source>
        <dbReference type="Ensembl" id="ENSSORP00005020883.1"/>
    </source>
</evidence>
<dbReference type="Ensembl" id="ENSSORT00005021509.1">
    <property type="protein sequence ID" value="ENSSORP00005020883.1"/>
    <property type="gene ID" value="ENSSORG00005010203.1"/>
</dbReference>
<keyword evidence="7" id="KW-0805">Transcription regulation</keyword>
<dbReference type="AlphaFoldDB" id="A0A672ZXC4"/>
<dbReference type="Pfam" id="PF00096">
    <property type="entry name" value="zf-C2H2"/>
    <property type="match status" value="4"/>
</dbReference>
<feature type="compositionally biased region" description="Low complexity" evidence="12">
    <location>
        <begin position="275"/>
        <end position="292"/>
    </location>
</feature>
<proteinExistence type="predicted"/>
<dbReference type="GeneID" id="115423727"/>
<dbReference type="InParanoid" id="A0A672ZXC4"/>
<dbReference type="Proteomes" id="UP000472271">
    <property type="component" value="Chromosome 8"/>
</dbReference>
<dbReference type="FunFam" id="3.30.160.60:FF:000290">
    <property type="entry name" value="Zinc finger protein 697 isoform X1"/>
    <property type="match status" value="1"/>
</dbReference>
<dbReference type="InterPro" id="IPR036236">
    <property type="entry name" value="Znf_C2H2_sf"/>
</dbReference>
<dbReference type="GO" id="GO:0005634">
    <property type="term" value="C:nucleus"/>
    <property type="evidence" value="ECO:0007669"/>
    <property type="project" value="UniProtKB-SubCell"/>
</dbReference>
<keyword evidence="9" id="KW-0804">Transcription</keyword>
<dbReference type="InterPro" id="IPR013087">
    <property type="entry name" value="Znf_C2H2_type"/>
</dbReference>
<keyword evidence="4" id="KW-0677">Repeat</keyword>
<reference evidence="14" key="2">
    <citation type="submission" date="2025-08" db="UniProtKB">
        <authorList>
            <consortium name="Ensembl"/>
        </authorList>
    </citation>
    <scope>IDENTIFICATION</scope>
</reference>
<keyword evidence="10" id="KW-0539">Nucleus</keyword>
<accession>A0A672ZXC4</accession>
<dbReference type="SUPFAM" id="SSF57667">
    <property type="entry name" value="beta-beta-alpha zinc fingers"/>
    <property type="match status" value="3"/>
</dbReference>
<reference evidence="14" key="3">
    <citation type="submission" date="2025-09" db="UniProtKB">
        <authorList>
            <consortium name="Ensembl"/>
        </authorList>
    </citation>
    <scope>IDENTIFICATION</scope>
</reference>
<name>A0A672ZXC4_9TELE</name>
<dbReference type="PROSITE" id="PS50157">
    <property type="entry name" value="ZINC_FINGER_C2H2_2"/>
    <property type="match status" value="4"/>
</dbReference>
<dbReference type="GO" id="GO:0003677">
    <property type="term" value="F:DNA binding"/>
    <property type="evidence" value="ECO:0007669"/>
    <property type="project" value="UniProtKB-KW"/>
</dbReference>
<dbReference type="OrthoDB" id="8922241at2759"/>
<dbReference type="FunFam" id="3.30.160.60:FF:000097">
    <property type="entry name" value="Zinc finger protein"/>
    <property type="match status" value="1"/>
</dbReference>
<feature type="compositionally biased region" description="Basic and acidic residues" evidence="12">
    <location>
        <begin position="460"/>
        <end position="477"/>
    </location>
</feature>
<dbReference type="PANTHER" id="PTHR16515:SF49">
    <property type="entry name" value="GASTRULA ZINC FINGER PROTEIN XLCGF49.1-LIKE-RELATED"/>
    <property type="match status" value="1"/>
</dbReference>
<reference evidence="14" key="1">
    <citation type="submission" date="2019-06" db="EMBL/GenBank/DDBJ databases">
        <authorList>
            <consortium name="Wellcome Sanger Institute Data Sharing"/>
        </authorList>
    </citation>
    <scope>NUCLEOTIDE SEQUENCE [LARGE SCALE GENOMIC DNA]</scope>
</reference>
<feature type="region of interest" description="Disordered" evidence="12">
    <location>
        <begin position="227"/>
        <end position="292"/>
    </location>
</feature>
<evidence type="ECO:0000256" key="10">
    <source>
        <dbReference type="ARBA" id="ARBA00023242"/>
    </source>
</evidence>
<dbReference type="InterPro" id="IPR050331">
    <property type="entry name" value="Zinc_finger"/>
</dbReference>
<keyword evidence="6" id="KW-0862">Zinc</keyword>
<dbReference type="GO" id="GO:0010468">
    <property type="term" value="P:regulation of gene expression"/>
    <property type="evidence" value="ECO:0007669"/>
    <property type="project" value="TreeGrafter"/>
</dbReference>
<comment type="function">
    <text evidence="1">May be involved in transcriptional regulation.</text>
</comment>
<evidence type="ECO:0000256" key="2">
    <source>
        <dbReference type="ARBA" id="ARBA00004123"/>
    </source>
</evidence>
<organism evidence="14 15">
    <name type="scientific">Sphaeramia orbicularis</name>
    <name type="common">orbiculate cardinalfish</name>
    <dbReference type="NCBI Taxonomy" id="375764"/>
    <lineage>
        <taxon>Eukaryota</taxon>
        <taxon>Metazoa</taxon>
        <taxon>Chordata</taxon>
        <taxon>Craniata</taxon>
        <taxon>Vertebrata</taxon>
        <taxon>Euteleostomi</taxon>
        <taxon>Actinopterygii</taxon>
        <taxon>Neopterygii</taxon>
        <taxon>Teleostei</taxon>
        <taxon>Neoteleostei</taxon>
        <taxon>Acanthomorphata</taxon>
        <taxon>Gobiaria</taxon>
        <taxon>Kurtiformes</taxon>
        <taxon>Apogonoidei</taxon>
        <taxon>Apogonidae</taxon>
        <taxon>Apogoninae</taxon>
        <taxon>Sphaeramia</taxon>
    </lineage>
</organism>
<dbReference type="RefSeq" id="XP_029996591.1">
    <property type="nucleotide sequence ID" value="XM_030140731.1"/>
</dbReference>
<evidence type="ECO:0000256" key="8">
    <source>
        <dbReference type="ARBA" id="ARBA00023125"/>
    </source>
</evidence>
<evidence type="ECO:0000256" key="5">
    <source>
        <dbReference type="ARBA" id="ARBA00022771"/>
    </source>
</evidence>
<evidence type="ECO:0000259" key="13">
    <source>
        <dbReference type="PROSITE" id="PS50157"/>
    </source>
</evidence>
<evidence type="ECO:0000256" key="9">
    <source>
        <dbReference type="ARBA" id="ARBA00023163"/>
    </source>
</evidence>
<dbReference type="Gene3D" id="3.30.160.60">
    <property type="entry name" value="Classic Zinc Finger"/>
    <property type="match status" value="4"/>
</dbReference>
<dbReference type="GO" id="GO:0008270">
    <property type="term" value="F:zinc ion binding"/>
    <property type="evidence" value="ECO:0007669"/>
    <property type="project" value="UniProtKB-KW"/>
</dbReference>
<feature type="domain" description="C2H2-type" evidence="13">
    <location>
        <begin position="366"/>
        <end position="393"/>
    </location>
</feature>
<keyword evidence="8" id="KW-0238">DNA-binding</keyword>
<keyword evidence="3" id="KW-0479">Metal-binding</keyword>
<comment type="subcellular location">
    <subcellularLocation>
        <location evidence="2">Nucleus</location>
    </subcellularLocation>
</comment>
<feature type="domain" description="C2H2-type" evidence="13">
    <location>
        <begin position="310"/>
        <end position="332"/>
    </location>
</feature>
<dbReference type="SMART" id="SM00355">
    <property type="entry name" value="ZnF_C2H2"/>
    <property type="match status" value="4"/>
</dbReference>
<feature type="domain" description="C2H2-type" evidence="13">
    <location>
        <begin position="394"/>
        <end position="421"/>
    </location>
</feature>
<dbReference type="PROSITE" id="PS00028">
    <property type="entry name" value="ZINC_FINGER_C2H2_1"/>
    <property type="match status" value="4"/>
</dbReference>
<evidence type="ECO:0000256" key="7">
    <source>
        <dbReference type="ARBA" id="ARBA00023015"/>
    </source>
</evidence>
<dbReference type="PANTHER" id="PTHR16515">
    <property type="entry name" value="PR DOMAIN ZINC FINGER PROTEIN"/>
    <property type="match status" value="1"/>
</dbReference>
<dbReference type="FunFam" id="3.30.160.60:FF:000965">
    <property type="entry name" value="Neurotrophin receptor-interacting factor homolog"/>
    <property type="match status" value="1"/>
</dbReference>
<evidence type="ECO:0000256" key="11">
    <source>
        <dbReference type="PROSITE-ProRule" id="PRU00042"/>
    </source>
</evidence>
<sequence>MATRPSFHSQLSSIMETMARTALSEVCKLVDEDSAELRMELSRLLFANSALAEKVNSLECELAIARSDAPNLCKSYRTVGVQTACYSDGDADDHPTIEGIFGKNWCMDLWKDRDPYSLDRMTESPYTSEKSVQMLSEQITITEIKEEDFVEEAASSSCQQNTLGTEGHDEYSAEDTEHLSISYSIDDDTCNPLFEQDGGHVAPPGSLDESSMQLMSINDTEEAFSTHIIPIEDEEEEEEEDLEEELEEDDDDVQFVEESQHEPALNNRRSRQSKQRLSLTNTDDNTALNNDSFNSFNVADAETVRNSNKFTCKICNRTFFHKGTLTHHMKSHKSNFCNICKQHFPHRTKLNSHNCVPPVPSQRISKSCELCGKTFANPSALRIHYVVHTGEKPYSCSICGKGFTQKGNLKCHLRIHTGERPFCCVKCGKTFTQKVNLNHHLMAHRNREVVGPKPNTRRPSKSELKSASDSKTENCII</sequence>
<evidence type="ECO:0000256" key="4">
    <source>
        <dbReference type="ARBA" id="ARBA00022737"/>
    </source>
</evidence>
<evidence type="ECO:0000256" key="6">
    <source>
        <dbReference type="ARBA" id="ARBA00022833"/>
    </source>
</evidence>
<evidence type="ECO:0000256" key="3">
    <source>
        <dbReference type="ARBA" id="ARBA00022723"/>
    </source>
</evidence>
<gene>
    <name evidence="14" type="primary">LOC115423727</name>
</gene>
<keyword evidence="15" id="KW-1185">Reference proteome</keyword>
<evidence type="ECO:0000313" key="15">
    <source>
        <dbReference type="Proteomes" id="UP000472271"/>
    </source>
</evidence>
<keyword evidence="5 11" id="KW-0863">Zinc-finger</keyword>
<feature type="region of interest" description="Disordered" evidence="12">
    <location>
        <begin position="446"/>
        <end position="477"/>
    </location>
</feature>
<protein>
    <submittedName>
        <fullName evidence="14">Myoneurin-like</fullName>
    </submittedName>
</protein>